<dbReference type="Proteomes" id="UP000199053">
    <property type="component" value="Unassembled WGS sequence"/>
</dbReference>
<evidence type="ECO:0000313" key="2">
    <source>
        <dbReference type="Proteomes" id="UP000199053"/>
    </source>
</evidence>
<dbReference type="PANTHER" id="PTHR34986:SF1">
    <property type="entry name" value="PROTEIN YIAL"/>
    <property type="match status" value="1"/>
</dbReference>
<dbReference type="GO" id="GO:0005829">
    <property type="term" value="C:cytosol"/>
    <property type="evidence" value="ECO:0007669"/>
    <property type="project" value="TreeGrafter"/>
</dbReference>
<reference evidence="2" key="1">
    <citation type="submission" date="2016-10" db="EMBL/GenBank/DDBJ databases">
        <authorList>
            <person name="Varghese N."/>
            <person name="Submissions S."/>
        </authorList>
    </citation>
    <scope>NUCLEOTIDE SEQUENCE [LARGE SCALE GENOMIC DNA]</scope>
    <source>
        <strain evidence="2">DSM 16995</strain>
    </source>
</reference>
<dbReference type="EMBL" id="FNGA01000002">
    <property type="protein sequence ID" value="SDK92098.1"/>
    <property type="molecule type" value="Genomic_DNA"/>
</dbReference>
<dbReference type="Pfam" id="PF04074">
    <property type="entry name" value="DUF386"/>
    <property type="match status" value="1"/>
</dbReference>
<keyword evidence="2" id="KW-1185">Reference proteome</keyword>
<dbReference type="RefSeq" id="WP_092160109.1">
    <property type="nucleotide sequence ID" value="NZ_FNGA01000002.1"/>
</dbReference>
<dbReference type="PANTHER" id="PTHR34986">
    <property type="entry name" value="EVOLVED BETA-GALACTOSIDASE SUBUNIT BETA"/>
    <property type="match status" value="1"/>
</dbReference>
<dbReference type="NCBIfam" id="TIGR00022">
    <property type="entry name" value="YhcH/YjgK/YiaL family protein"/>
    <property type="match status" value="1"/>
</dbReference>
<sequence length="156" mass="17542">MILDNLEQSSIYNFGPAWEKAFEFLRELDISIEPGRHVIDGEKVFAQVSEYHTKLQEEGRFEAHRKYVDIQFLLSGREILGWADLPSLETEILYAPERDVEFLKPLPVTPSLSTLVPGIFMAFFPEDGHMPGLAVGNKPEAVKKVVVKIAVSALVS</sequence>
<dbReference type="AlphaFoldDB" id="A0A1G9FUN3"/>
<proteinExistence type="predicted"/>
<evidence type="ECO:0000313" key="1">
    <source>
        <dbReference type="EMBL" id="SDK92098.1"/>
    </source>
</evidence>
<dbReference type="InterPro" id="IPR004375">
    <property type="entry name" value="NanQ/TabA/YiaL"/>
</dbReference>
<dbReference type="Gene3D" id="2.60.120.370">
    <property type="entry name" value="YhcH/YjgK/YiaL"/>
    <property type="match status" value="1"/>
</dbReference>
<dbReference type="OrthoDB" id="6196468at2"/>
<gene>
    <name evidence="1" type="ORF">SAMN05660337_1712</name>
</gene>
<name>A0A1G9FUN3_9BACT</name>
<protein>
    <submittedName>
        <fullName evidence="1">YhcH/YjgK/YiaL family protein</fullName>
    </submittedName>
</protein>
<accession>A0A1G9FUN3</accession>
<dbReference type="STRING" id="246191.SAMN05660337_1712"/>
<dbReference type="SUPFAM" id="SSF51197">
    <property type="entry name" value="Clavaminate synthase-like"/>
    <property type="match status" value="1"/>
</dbReference>
<dbReference type="InterPro" id="IPR037012">
    <property type="entry name" value="NanQ/TabA/YiaL_sf"/>
</dbReference>
<organism evidence="1 2">
    <name type="scientific">Maridesulfovibrio ferrireducens</name>
    <dbReference type="NCBI Taxonomy" id="246191"/>
    <lineage>
        <taxon>Bacteria</taxon>
        <taxon>Pseudomonadati</taxon>
        <taxon>Thermodesulfobacteriota</taxon>
        <taxon>Desulfovibrionia</taxon>
        <taxon>Desulfovibrionales</taxon>
        <taxon>Desulfovibrionaceae</taxon>
        <taxon>Maridesulfovibrio</taxon>
    </lineage>
</organism>